<evidence type="ECO:0000256" key="1">
    <source>
        <dbReference type="ARBA" id="ARBA00004752"/>
    </source>
</evidence>
<dbReference type="UniPathway" id="UPA00219"/>
<reference evidence="11 12" key="1">
    <citation type="submission" date="2018-11" db="EMBL/GenBank/DDBJ databases">
        <title>Whole genome sequencing of an environmental sample.</title>
        <authorList>
            <person name="Sarangi A.N."/>
            <person name="Singh D."/>
            <person name="Tripathy S."/>
        </authorList>
    </citation>
    <scope>NUCLEOTIDE SEQUENCE [LARGE SCALE GENOMIC DNA]</scope>
    <source>
        <strain evidence="11 12">Lakshadweep</strain>
    </source>
</reference>
<evidence type="ECO:0000256" key="3">
    <source>
        <dbReference type="ARBA" id="ARBA00022676"/>
    </source>
</evidence>
<evidence type="ECO:0000256" key="7">
    <source>
        <dbReference type="ARBA" id="ARBA00022984"/>
    </source>
</evidence>
<dbReference type="GO" id="GO:0008360">
    <property type="term" value="P:regulation of cell shape"/>
    <property type="evidence" value="ECO:0007669"/>
    <property type="project" value="UniProtKB-UniRule"/>
</dbReference>
<keyword evidence="4" id="KW-0808">Transferase</keyword>
<dbReference type="AlphaFoldDB" id="A0A4Q7EGP1"/>
<keyword evidence="6 9" id="KW-0133">Cell shape</keyword>
<keyword evidence="7 9" id="KW-0573">Peptidoglycan synthesis</keyword>
<evidence type="ECO:0000256" key="4">
    <source>
        <dbReference type="ARBA" id="ARBA00022679"/>
    </source>
</evidence>
<gene>
    <name evidence="11" type="ORF">DYY88_05200</name>
</gene>
<keyword evidence="12" id="KW-1185">Reference proteome</keyword>
<keyword evidence="5" id="KW-0378">Hydrolase</keyword>
<dbReference type="Pfam" id="PF03734">
    <property type="entry name" value="YkuD"/>
    <property type="match status" value="1"/>
</dbReference>
<protein>
    <submittedName>
        <fullName evidence="11">L,D-transpeptidase</fullName>
    </submittedName>
</protein>
<keyword evidence="3" id="KW-0328">Glycosyltransferase</keyword>
<dbReference type="Proteomes" id="UP000292459">
    <property type="component" value="Unassembled WGS sequence"/>
</dbReference>
<evidence type="ECO:0000256" key="2">
    <source>
        <dbReference type="ARBA" id="ARBA00005992"/>
    </source>
</evidence>
<dbReference type="EMBL" id="QVFV01000001">
    <property type="protein sequence ID" value="RZM83064.1"/>
    <property type="molecule type" value="Genomic_DNA"/>
</dbReference>
<evidence type="ECO:0000259" key="10">
    <source>
        <dbReference type="PROSITE" id="PS52029"/>
    </source>
</evidence>
<dbReference type="SUPFAM" id="SSF141523">
    <property type="entry name" value="L,D-transpeptidase catalytic domain-like"/>
    <property type="match status" value="1"/>
</dbReference>
<dbReference type="InterPro" id="IPR005490">
    <property type="entry name" value="LD_TPept_cat_dom"/>
</dbReference>
<accession>A0A4Q7EGP1</accession>
<organism evidence="11 12">
    <name type="scientific">Leptolyngbya iicbica LK</name>
    <dbReference type="NCBI Taxonomy" id="2294035"/>
    <lineage>
        <taxon>Bacteria</taxon>
        <taxon>Bacillati</taxon>
        <taxon>Cyanobacteriota</taxon>
        <taxon>Cyanophyceae</taxon>
        <taxon>Leptolyngbyales</taxon>
        <taxon>Leptolyngbyaceae</taxon>
        <taxon>Leptolyngbya group</taxon>
        <taxon>Leptolyngbya</taxon>
        <taxon>Leptolyngbya iicbica</taxon>
    </lineage>
</organism>
<dbReference type="GO" id="GO:0005576">
    <property type="term" value="C:extracellular region"/>
    <property type="evidence" value="ECO:0007669"/>
    <property type="project" value="TreeGrafter"/>
</dbReference>
<evidence type="ECO:0000313" key="11">
    <source>
        <dbReference type="EMBL" id="RZM83064.1"/>
    </source>
</evidence>
<comment type="pathway">
    <text evidence="1 9">Cell wall biogenesis; peptidoglycan biosynthesis.</text>
</comment>
<evidence type="ECO:0000256" key="9">
    <source>
        <dbReference type="PROSITE-ProRule" id="PRU01373"/>
    </source>
</evidence>
<dbReference type="GO" id="GO:0071972">
    <property type="term" value="F:peptidoglycan L,D-transpeptidase activity"/>
    <property type="evidence" value="ECO:0007669"/>
    <property type="project" value="TreeGrafter"/>
</dbReference>
<feature type="domain" description="L,D-TPase catalytic" evidence="10">
    <location>
        <begin position="56"/>
        <end position="181"/>
    </location>
</feature>
<dbReference type="InterPro" id="IPR050979">
    <property type="entry name" value="LD-transpeptidase"/>
</dbReference>
<dbReference type="PROSITE" id="PS52029">
    <property type="entry name" value="LD_TPASE"/>
    <property type="match status" value="1"/>
</dbReference>
<evidence type="ECO:0000256" key="5">
    <source>
        <dbReference type="ARBA" id="ARBA00022801"/>
    </source>
</evidence>
<feature type="active site" description="Nucleophile" evidence="9">
    <location>
        <position position="157"/>
    </location>
</feature>
<dbReference type="CDD" id="cd16913">
    <property type="entry name" value="YkuD_like"/>
    <property type="match status" value="1"/>
</dbReference>
<comment type="caution">
    <text evidence="11">The sequence shown here is derived from an EMBL/GenBank/DDBJ whole genome shotgun (WGS) entry which is preliminary data.</text>
</comment>
<evidence type="ECO:0000313" key="12">
    <source>
        <dbReference type="Proteomes" id="UP000292459"/>
    </source>
</evidence>
<feature type="active site" description="Proton donor/acceptor" evidence="9">
    <location>
        <position position="141"/>
    </location>
</feature>
<sequence length="182" mass="19871">MGIISTLVSSSGAAWATAQPLNLPDTAAPMVLSSVAVPAAIDDPSLFLPTPSERLTLLVLKLSERRLYGYQGDRQVVSYPVAVGRADWETPTGNFTVLQRQQHPTWQHPFTRELVPPGPDNPLGARWIGFWTDGNNAIGFHGTPDEHLIGQAVSHGCVRMRNADVIALYDRIRIGTRVIVQP</sequence>
<dbReference type="PANTHER" id="PTHR30582">
    <property type="entry name" value="L,D-TRANSPEPTIDASE"/>
    <property type="match status" value="1"/>
</dbReference>
<keyword evidence="8 9" id="KW-0961">Cell wall biogenesis/degradation</keyword>
<dbReference type="GO" id="GO:0018104">
    <property type="term" value="P:peptidoglycan-protein cross-linking"/>
    <property type="evidence" value="ECO:0007669"/>
    <property type="project" value="TreeGrafter"/>
</dbReference>
<evidence type="ECO:0000256" key="6">
    <source>
        <dbReference type="ARBA" id="ARBA00022960"/>
    </source>
</evidence>
<name>A0A4Q7EGP1_9CYAN</name>
<dbReference type="Gene3D" id="2.40.440.10">
    <property type="entry name" value="L,D-transpeptidase catalytic domain-like"/>
    <property type="match status" value="1"/>
</dbReference>
<evidence type="ECO:0000256" key="8">
    <source>
        <dbReference type="ARBA" id="ARBA00023316"/>
    </source>
</evidence>
<dbReference type="GO" id="GO:0071555">
    <property type="term" value="P:cell wall organization"/>
    <property type="evidence" value="ECO:0007669"/>
    <property type="project" value="UniProtKB-UniRule"/>
</dbReference>
<dbReference type="GO" id="GO:0016757">
    <property type="term" value="F:glycosyltransferase activity"/>
    <property type="evidence" value="ECO:0007669"/>
    <property type="project" value="UniProtKB-KW"/>
</dbReference>
<dbReference type="PANTHER" id="PTHR30582:SF24">
    <property type="entry name" value="L,D-TRANSPEPTIDASE ERFK_SRFK-RELATED"/>
    <property type="match status" value="1"/>
</dbReference>
<dbReference type="OrthoDB" id="9787225at2"/>
<comment type="similarity">
    <text evidence="2">Belongs to the YkuD family.</text>
</comment>
<dbReference type="InterPro" id="IPR038063">
    <property type="entry name" value="Transpep_catalytic_dom"/>
</dbReference>
<proteinExistence type="inferred from homology"/>